<organism evidence="2 3">
    <name type="scientific">Roseicella aquatilis</name>
    <dbReference type="NCBI Taxonomy" id="2527868"/>
    <lineage>
        <taxon>Bacteria</taxon>
        <taxon>Pseudomonadati</taxon>
        <taxon>Pseudomonadota</taxon>
        <taxon>Alphaproteobacteria</taxon>
        <taxon>Acetobacterales</taxon>
        <taxon>Roseomonadaceae</taxon>
        <taxon>Roseicella</taxon>
    </lineage>
</organism>
<dbReference type="AlphaFoldDB" id="A0A4R4D5M5"/>
<dbReference type="RefSeq" id="WP_132296246.1">
    <property type="nucleotide sequence ID" value="NZ_SKBM01000038.1"/>
</dbReference>
<dbReference type="EMBL" id="SKBM01000038">
    <property type="protein sequence ID" value="TCZ53603.1"/>
    <property type="molecule type" value="Genomic_DNA"/>
</dbReference>
<feature type="region of interest" description="Disordered" evidence="1">
    <location>
        <begin position="44"/>
        <end position="64"/>
    </location>
</feature>
<evidence type="ECO:0008006" key="4">
    <source>
        <dbReference type="Google" id="ProtNLM"/>
    </source>
</evidence>
<feature type="compositionally biased region" description="Low complexity" evidence="1">
    <location>
        <begin position="50"/>
        <end position="64"/>
    </location>
</feature>
<keyword evidence="3" id="KW-1185">Reference proteome</keyword>
<accession>A0A4R4D5M5</accession>
<evidence type="ECO:0000313" key="2">
    <source>
        <dbReference type="EMBL" id="TCZ53603.1"/>
    </source>
</evidence>
<evidence type="ECO:0000313" key="3">
    <source>
        <dbReference type="Proteomes" id="UP000295023"/>
    </source>
</evidence>
<name>A0A4R4D5M5_9PROT</name>
<protein>
    <recommendedName>
        <fullName evidence="4">DUF4089 domain-containing protein</fullName>
    </recommendedName>
</protein>
<gene>
    <name evidence="2" type="ORF">EXY23_24500</name>
</gene>
<sequence>MPPETTEAEFDALVARAGIPLTPAQRAGIHAAWGGIEAMQRLVRSPAPAPEAEPATTFSAEAGR</sequence>
<evidence type="ECO:0000256" key="1">
    <source>
        <dbReference type="SAM" id="MobiDB-lite"/>
    </source>
</evidence>
<comment type="caution">
    <text evidence="2">The sequence shown here is derived from an EMBL/GenBank/DDBJ whole genome shotgun (WGS) entry which is preliminary data.</text>
</comment>
<proteinExistence type="predicted"/>
<dbReference type="Proteomes" id="UP000295023">
    <property type="component" value="Unassembled WGS sequence"/>
</dbReference>
<dbReference type="OrthoDB" id="7284022at2"/>
<reference evidence="2 3" key="1">
    <citation type="submission" date="2019-03" db="EMBL/GenBank/DDBJ databases">
        <title>Paracraurococcus aquatilis NE82 genome sequence.</title>
        <authorList>
            <person name="Zhao Y."/>
            <person name="Du Z."/>
        </authorList>
    </citation>
    <scope>NUCLEOTIDE SEQUENCE [LARGE SCALE GENOMIC DNA]</scope>
    <source>
        <strain evidence="2 3">NE82</strain>
    </source>
</reference>